<keyword evidence="6" id="KW-0539">Nucleus</keyword>
<keyword evidence="3" id="KW-0963">Cytoplasm</keyword>
<evidence type="ECO:0000256" key="8">
    <source>
        <dbReference type="SAM" id="MobiDB-lite"/>
    </source>
</evidence>
<dbReference type="Proteomes" id="UP000275078">
    <property type="component" value="Unassembled WGS sequence"/>
</dbReference>
<evidence type="ECO:0000256" key="1">
    <source>
        <dbReference type="ARBA" id="ARBA00004123"/>
    </source>
</evidence>
<accession>A0A3N4IDN6</accession>
<feature type="compositionally biased region" description="Low complexity" evidence="8">
    <location>
        <begin position="343"/>
        <end position="360"/>
    </location>
</feature>
<evidence type="ECO:0000256" key="7">
    <source>
        <dbReference type="ARBA" id="ARBA00038005"/>
    </source>
</evidence>
<dbReference type="GO" id="GO:0034250">
    <property type="term" value="P:positive regulation of amide metabolic process"/>
    <property type="evidence" value="ECO:0007669"/>
    <property type="project" value="UniProtKB-ARBA"/>
</dbReference>
<dbReference type="InterPro" id="IPR021740">
    <property type="entry name" value="Velvet"/>
</dbReference>
<evidence type="ECO:0000313" key="10">
    <source>
        <dbReference type="EMBL" id="RPA84245.1"/>
    </source>
</evidence>
<feature type="domain" description="Velvet" evidence="9">
    <location>
        <begin position="27"/>
        <end position="217"/>
    </location>
</feature>
<dbReference type="GO" id="GO:0005634">
    <property type="term" value="C:nucleus"/>
    <property type="evidence" value="ECO:0007669"/>
    <property type="project" value="UniProtKB-SubCell"/>
</dbReference>
<evidence type="ECO:0000256" key="3">
    <source>
        <dbReference type="ARBA" id="ARBA00022490"/>
    </source>
</evidence>
<dbReference type="GO" id="GO:0043455">
    <property type="term" value="P:regulation of secondary metabolic process"/>
    <property type="evidence" value="ECO:0007669"/>
    <property type="project" value="UniProtKB-ARBA"/>
</dbReference>
<dbReference type="EMBL" id="ML119660">
    <property type="protein sequence ID" value="RPA84245.1"/>
    <property type="molecule type" value="Genomic_DNA"/>
</dbReference>
<dbReference type="FunFam" id="2.60.40.3960:FF:000001">
    <property type="entry name" value="Sexual development activator VeA"/>
    <property type="match status" value="1"/>
</dbReference>
<dbReference type="InterPro" id="IPR037525">
    <property type="entry name" value="Velvet_dom"/>
</dbReference>
<evidence type="ECO:0000256" key="2">
    <source>
        <dbReference type="ARBA" id="ARBA00004496"/>
    </source>
</evidence>
<dbReference type="STRING" id="1160509.A0A3N4IDN6"/>
<feature type="region of interest" description="Disordered" evidence="8">
    <location>
        <begin position="1"/>
        <end position="24"/>
    </location>
</feature>
<comment type="similarity">
    <text evidence="7">Belongs to the velvet family. VeA subfamily.</text>
</comment>
<feature type="compositionally biased region" description="Polar residues" evidence="8">
    <location>
        <begin position="384"/>
        <end position="393"/>
    </location>
</feature>
<evidence type="ECO:0000259" key="9">
    <source>
        <dbReference type="PROSITE" id="PS51821"/>
    </source>
</evidence>
<dbReference type="OrthoDB" id="5384689at2759"/>
<evidence type="ECO:0000256" key="4">
    <source>
        <dbReference type="ARBA" id="ARBA00023015"/>
    </source>
</evidence>
<feature type="compositionally biased region" description="Low complexity" evidence="8">
    <location>
        <begin position="366"/>
        <end position="383"/>
    </location>
</feature>
<feature type="region of interest" description="Disordered" evidence="8">
    <location>
        <begin position="219"/>
        <end position="268"/>
    </location>
</feature>
<dbReference type="GO" id="GO:0005737">
    <property type="term" value="C:cytoplasm"/>
    <property type="evidence" value="ECO:0007669"/>
    <property type="project" value="UniProtKB-SubCell"/>
</dbReference>
<dbReference type="InterPro" id="IPR038491">
    <property type="entry name" value="Velvet_dom_sf"/>
</dbReference>
<dbReference type="PANTHER" id="PTHR33572:SF14">
    <property type="entry name" value="DEVELOPMENTAL AND SECONDARY METABOLISM REGULATOR VEA"/>
    <property type="match status" value="1"/>
</dbReference>
<feature type="region of interest" description="Disordered" evidence="8">
    <location>
        <begin position="366"/>
        <end position="412"/>
    </location>
</feature>
<dbReference type="PROSITE" id="PS51821">
    <property type="entry name" value="VELVET"/>
    <property type="match status" value="1"/>
</dbReference>
<feature type="compositionally biased region" description="Low complexity" evidence="8">
    <location>
        <begin position="299"/>
        <end position="323"/>
    </location>
</feature>
<dbReference type="AlphaFoldDB" id="A0A3N4IDN6"/>
<dbReference type="GO" id="GO:0051176">
    <property type="term" value="P:positive regulation of sulfur metabolic process"/>
    <property type="evidence" value="ECO:0007669"/>
    <property type="project" value="UniProtKB-ARBA"/>
</dbReference>
<feature type="region of interest" description="Disordered" evidence="8">
    <location>
        <begin position="341"/>
        <end position="360"/>
    </location>
</feature>
<dbReference type="PANTHER" id="PTHR33572">
    <property type="entry name" value="SPORE DEVELOPMENT REGULATOR VOSA"/>
    <property type="match status" value="1"/>
</dbReference>
<keyword evidence="11" id="KW-1185">Reference proteome</keyword>
<keyword evidence="5" id="KW-0804">Transcription</keyword>
<keyword evidence="4" id="KW-0805">Transcription regulation</keyword>
<proteinExistence type="inferred from homology"/>
<comment type="subcellular location">
    <subcellularLocation>
        <location evidence="2">Cytoplasm</location>
    </subcellularLocation>
    <subcellularLocation>
        <location evidence="1">Nucleus</location>
    </subcellularLocation>
</comment>
<name>A0A3N4IDN6_ASCIM</name>
<evidence type="ECO:0000256" key="6">
    <source>
        <dbReference type="ARBA" id="ARBA00023242"/>
    </source>
</evidence>
<dbReference type="Gene3D" id="2.60.40.3960">
    <property type="entry name" value="Velvet domain"/>
    <property type="match status" value="1"/>
</dbReference>
<evidence type="ECO:0000313" key="11">
    <source>
        <dbReference type="Proteomes" id="UP000275078"/>
    </source>
</evidence>
<dbReference type="Pfam" id="PF11754">
    <property type="entry name" value="Velvet"/>
    <property type="match status" value="2"/>
</dbReference>
<organism evidence="10 11">
    <name type="scientific">Ascobolus immersus RN42</name>
    <dbReference type="NCBI Taxonomy" id="1160509"/>
    <lineage>
        <taxon>Eukaryota</taxon>
        <taxon>Fungi</taxon>
        <taxon>Dikarya</taxon>
        <taxon>Ascomycota</taxon>
        <taxon>Pezizomycotina</taxon>
        <taxon>Pezizomycetes</taxon>
        <taxon>Pezizales</taxon>
        <taxon>Ascobolaceae</taxon>
        <taxon>Ascobolus</taxon>
    </lineage>
</organism>
<sequence>MSSLPLLARPSDVPETTAFSERTLPDGTKIQYRLSVIQQPQRARACGMGAKAHADRRPVDPPPVVDLRIFSGEGYKTDITFSHNSNFFLYATLEPARPIAQGRGMTPAPHPPVLTGVPVSGMAYLDRPYPGGYFIFPDLSVRHEGTYRLRFSLFEESKDAPAPGTEDGEPAQEYVFHRVEVESQPFTVFSAKKFPGLSESTALSRTVAEQGCRVRIRRDVRMRKRTDKHRSGDHEEDETASYRSKRQTSPSEGAYQQSERKRSDSMISSGPVQVPVAQAYTNNYQPPMVQSTYQDFAARPRSPVQSRPVQQQSQNPFSQQHEQNPQHIRRQSNDFYRRESEYRQPAIQQQRPQTPQHYQAQISYQPQYQQPQPQYQPAMQPKYEQTTQTNSANPVRLPPLEPKWRQESGPAPLPSPRPYVDLMQQHIKVQESYSPVSMPESTSGTKRSWGSVFNEDNVAGRFTKGMRPSDNLYGVEAEEDDDDILGAPMMYRRADGVQVQRNFSQFSRAVRRM</sequence>
<reference evidence="10 11" key="1">
    <citation type="journal article" date="2018" name="Nat. Ecol. Evol.">
        <title>Pezizomycetes genomes reveal the molecular basis of ectomycorrhizal truffle lifestyle.</title>
        <authorList>
            <person name="Murat C."/>
            <person name="Payen T."/>
            <person name="Noel B."/>
            <person name="Kuo A."/>
            <person name="Morin E."/>
            <person name="Chen J."/>
            <person name="Kohler A."/>
            <person name="Krizsan K."/>
            <person name="Balestrini R."/>
            <person name="Da Silva C."/>
            <person name="Montanini B."/>
            <person name="Hainaut M."/>
            <person name="Levati E."/>
            <person name="Barry K.W."/>
            <person name="Belfiori B."/>
            <person name="Cichocki N."/>
            <person name="Clum A."/>
            <person name="Dockter R.B."/>
            <person name="Fauchery L."/>
            <person name="Guy J."/>
            <person name="Iotti M."/>
            <person name="Le Tacon F."/>
            <person name="Lindquist E.A."/>
            <person name="Lipzen A."/>
            <person name="Malagnac F."/>
            <person name="Mello A."/>
            <person name="Molinier V."/>
            <person name="Miyauchi S."/>
            <person name="Poulain J."/>
            <person name="Riccioni C."/>
            <person name="Rubini A."/>
            <person name="Sitrit Y."/>
            <person name="Splivallo R."/>
            <person name="Traeger S."/>
            <person name="Wang M."/>
            <person name="Zifcakova L."/>
            <person name="Wipf D."/>
            <person name="Zambonelli A."/>
            <person name="Paolocci F."/>
            <person name="Nowrousian M."/>
            <person name="Ottonello S."/>
            <person name="Baldrian P."/>
            <person name="Spatafora J.W."/>
            <person name="Henrissat B."/>
            <person name="Nagy L.G."/>
            <person name="Aury J.M."/>
            <person name="Wincker P."/>
            <person name="Grigoriev I.V."/>
            <person name="Bonfante P."/>
            <person name="Martin F.M."/>
        </authorList>
    </citation>
    <scope>NUCLEOTIDE SEQUENCE [LARGE SCALE GENOMIC DNA]</scope>
    <source>
        <strain evidence="10 11">RN42</strain>
    </source>
</reference>
<feature type="compositionally biased region" description="Basic residues" evidence="8">
    <location>
        <begin position="219"/>
        <end position="228"/>
    </location>
</feature>
<feature type="region of interest" description="Disordered" evidence="8">
    <location>
        <begin position="296"/>
        <end position="328"/>
    </location>
</feature>
<evidence type="ECO:0000256" key="5">
    <source>
        <dbReference type="ARBA" id="ARBA00023163"/>
    </source>
</evidence>
<gene>
    <name evidence="10" type="ORF">BJ508DRAFT_304059</name>
</gene>
<feature type="compositionally biased region" description="Polar residues" evidence="8">
    <location>
        <begin position="247"/>
        <end position="257"/>
    </location>
</feature>
<protein>
    <recommendedName>
        <fullName evidence="9">Velvet domain-containing protein</fullName>
    </recommendedName>
</protein>